<evidence type="ECO:0000259" key="6">
    <source>
        <dbReference type="PROSITE" id="PS50975"/>
    </source>
</evidence>
<dbReference type="Gene3D" id="3.30.470.20">
    <property type="entry name" value="ATP-grasp fold, B domain"/>
    <property type="match status" value="1"/>
</dbReference>
<comment type="cofactor">
    <cofactor evidence="1">
        <name>Mn(2+)</name>
        <dbReference type="ChEBI" id="CHEBI:29035"/>
    </cofactor>
</comment>
<dbReference type="PANTHER" id="PTHR43585">
    <property type="entry name" value="FUMIPYRROLE BIOSYNTHESIS PROTEIN C"/>
    <property type="match status" value="1"/>
</dbReference>
<dbReference type="Proteomes" id="UP001254813">
    <property type="component" value="Unassembled WGS sequence"/>
</dbReference>
<protein>
    <submittedName>
        <fullName evidence="7">ATP-grasp domain-containing protein</fullName>
    </submittedName>
</protein>
<evidence type="ECO:0000256" key="2">
    <source>
        <dbReference type="ARBA" id="ARBA00022598"/>
    </source>
</evidence>
<name>A0ABU2G363_9EURY</name>
<dbReference type="Pfam" id="PF15632">
    <property type="entry name" value="ATPgrasp_Ter"/>
    <property type="match status" value="1"/>
</dbReference>
<evidence type="ECO:0000313" key="7">
    <source>
        <dbReference type="EMBL" id="MDS0295231.1"/>
    </source>
</evidence>
<dbReference type="InterPro" id="IPR048764">
    <property type="entry name" value="PylC_N"/>
</dbReference>
<dbReference type="PROSITE" id="PS50975">
    <property type="entry name" value="ATP_GRASP"/>
    <property type="match status" value="1"/>
</dbReference>
<reference evidence="7 8" key="1">
    <citation type="submission" date="2022-06" db="EMBL/GenBank/DDBJ databases">
        <title>Halogeometricum sp. a new haloarchaeum isolate from saline soil.</title>
        <authorList>
            <person name="Strakova D."/>
            <person name="Galisteo C."/>
            <person name="Sanchez-Porro C."/>
            <person name="Ventosa A."/>
        </authorList>
    </citation>
    <scope>NUCLEOTIDE SEQUENCE [LARGE SCALE GENOMIC DNA]</scope>
    <source>
        <strain evidence="8">S3BR25-2</strain>
    </source>
</reference>
<keyword evidence="4 5" id="KW-0067">ATP-binding</keyword>
<dbReference type="EMBL" id="JAMQOQ010000003">
    <property type="protein sequence ID" value="MDS0295231.1"/>
    <property type="molecule type" value="Genomic_DNA"/>
</dbReference>
<organism evidence="7 8">
    <name type="scientific">Halogeometricum luteum</name>
    <dbReference type="NCBI Taxonomy" id="2950537"/>
    <lineage>
        <taxon>Archaea</taxon>
        <taxon>Methanobacteriati</taxon>
        <taxon>Methanobacteriota</taxon>
        <taxon>Stenosarchaea group</taxon>
        <taxon>Halobacteria</taxon>
        <taxon>Halobacteriales</taxon>
        <taxon>Haloferacaceae</taxon>
        <taxon>Halogeometricum</taxon>
    </lineage>
</organism>
<comment type="caution">
    <text evidence="7">The sequence shown here is derived from an EMBL/GenBank/DDBJ whole genome shotgun (WGS) entry which is preliminary data.</text>
</comment>
<dbReference type="Pfam" id="PF21360">
    <property type="entry name" value="PylC-like_N"/>
    <property type="match status" value="1"/>
</dbReference>
<sequence length="382" mass="41440">MTTTTDDARTTMDDIVVLITGAGAPGASGIIKSLRSVDERDVTIVGVDMNSHAYGFALVDEAYVVPAGGDDDYVPRLLDVATDENVDIVLPLTTAELEPLAAAKERFRAEGIEVAVSDPDALAAANDKGDLYEAVGDFGLSAAPTYRRVASEAEFLDAVRELGYPENPVCFKRPVASGMRGFRVLDPDRDRLDSLLNEKPTAATTTLDEIVPVLSSGEEFPELVVMEFLPGAEYSVDVLAMGDEVGPVVPRSRERTRAGISFEGVVERNEDLIDAATEICRRLGLEYSVNLQFKYDADGTPKLLEINPRVSGTIIMCVGAGANFPYFAVKHALGEDIPPVDVDWGTRMIRYWQEVFHSPDGTLFHVTGENDRAPVVRGRGQR</sequence>
<gene>
    <name evidence="7" type="ORF">NDI79_13695</name>
</gene>
<dbReference type="RefSeq" id="WP_310929096.1">
    <property type="nucleotide sequence ID" value="NZ_JAMQOQ010000003.1"/>
</dbReference>
<feature type="domain" description="ATP-grasp" evidence="6">
    <location>
        <begin position="132"/>
        <end position="333"/>
    </location>
</feature>
<evidence type="ECO:0000256" key="1">
    <source>
        <dbReference type="ARBA" id="ARBA00001936"/>
    </source>
</evidence>
<dbReference type="InterPro" id="IPR005479">
    <property type="entry name" value="CPAse_ATP-bd"/>
</dbReference>
<dbReference type="Gene3D" id="3.40.50.20">
    <property type="match status" value="1"/>
</dbReference>
<evidence type="ECO:0000256" key="5">
    <source>
        <dbReference type="PROSITE-ProRule" id="PRU00409"/>
    </source>
</evidence>
<dbReference type="PROSITE" id="PS00867">
    <property type="entry name" value="CPSASE_2"/>
    <property type="match status" value="1"/>
</dbReference>
<proteinExistence type="predicted"/>
<accession>A0ABU2G363</accession>
<dbReference type="InterPro" id="IPR052032">
    <property type="entry name" value="ATP-dep_AA_Ligase"/>
</dbReference>
<evidence type="ECO:0000256" key="3">
    <source>
        <dbReference type="ARBA" id="ARBA00022741"/>
    </source>
</evidence>
<keyword evidence="3 5" id="KW-0547">Nucleotide-binding</keyword>
<evidence type="ECO:0000313" key="8">
    <source>
        <dbReference type="Proteomes" id="UP001254813"/>
    </source>
</evidence>
<dbReference type="PANTHER" id="PTHR43585:SF2">
    <property type="entry name" value="ATP-GRASP ENZYME FSQD"/>
    <property type="match status" value="1"/>
</dbReference>
<evidence type="ECO:0000256" key="4">
    <source>
        <dbReference type="ARBA" id="ARBA00022840"/>
    </source>
</evidence>
<dbReference type="InterPro" id="IPR011761">
    <property type="entry name" value="ATP-grasp"/>
</dbReference>
<dbReference type="SUPFAM" id="SSF56059">
    <property type="entry name" value="Glutathione synthetase ATP-binding domain-like"/>
    <property type="match status" value="1"/>
</dbReference>
<keyword evidence="2" id="KW-0436">Ligase</keyword>
<keyword evidence="8" id="KW-1185">Reference proteome</keyword>